<evidence type="ECO:0000313" key="1">
    <source>
        <dbReference type="EMBL" id="JAD58473.1"/>
    </source>
</evidence>
<name>A0A0A9B8G8_ARUDO</name>
<reference evidence="1" key="2">
    <citation type="journal article" date="2015" name="Data Brief">
        <title>Shoot transcriptome of the giant reed, Arundo donax.</title>
        <authorList>
            <person name="Barrero R.A."/>
            <person name="Guerrero F.D."/>
            <person name="Moolhuijzen P."/>
            <person name="Goolsby J.A."/>
            <person name="Tidwell J."/>
            <person name="Bellgard S.E."/>
            <person name="Bellgard M.I."/>
        </authorList>
    </citation>
    <scope>NUCLEOTIDE SEQUENCE</scope>
    <source>
        <tissue evidence="1">Shoot tissue taken approximately 20 cm above the soil surface</tissue>
    </source>
</reference>
<protein>
    <submittedName>
        <fullName evidence="1">Uncharacterized protein</fullName>
    </submittedName>
</protein>
<accession>A0A0A9B8G8</accession>
<reference evidence="1" key="1">
    <citation type="submission" date="2014-09" db="EMBL/GenBank/DDBJ databases">
        <authorList>
            <person name="Magalhaes I.L.F."/>
            <person name="Oliveira U."/>
            <person name="Santos F.R."/>
            <person name="Vidigal T.H.D.A."/>
            <person name="Brescovit A.D."/>
            <person name="Santos A.J."/>
        </authorList>
    </citation>
    <scope>NUCLEOTIDE SEQUENCE</scope>
    <source>
        <tissue evidence="1">Shoot tissue taken approximately 20 cm above the soil surface</tissue>
    </source>
</reference>
<dbReference type="AlphaFoldDB" id="A0A0A9B8G8"/>
<dbReference type="EMBL" id="GBRH01239422">
    <property type="protein sequence ID" value="JAD58473.1"/>
    <property type="molecule type" value="Transcribed_RNA"/>
</dbReference>
<sequence>MGTIAVLQVDTPLATRSLYSPGRYTLGDKITLLSR</sequence>
<proteinExistence type="predicted"/>
<organism evidence="1">
    <name type="scientific">Arundo donax</name>
    <name type="common">Giant reed</name>
    <name type="synonym">Donax arundinaceus</name>
    <dbReference type="NCBI Taxonomy" id="35708"/>
    <lineage>
        <taxon>Eukaryota</taxon>
        <taxon>Viridiplantae</taxon>
        <taxon>Streptophyta</taxon>
        <taxon>Embryophyta</taxon>
        <taxon>Tracheophyta</taxon>
        <taxon>Spermatophyta</taxon>
        <taxon>Magnoliopsida</taxon>
        <taxon>Liliopsida</taxon>
        <taxon>Poales</taxon>
        <taxon>Poaceae</taxon>
        <taxon>PACMAD clade</taxon>
        <taxon>Arundinoideae</taxon>
        <taxon>Arundineae</taxon>
        <taxon>Arundo</taxon>
    </lineage>
</organism>